<name>A0A212J484_9BACT</name>
<sequence length="185" mass="19704">MQALIIIDIQNDYFPGGKMELCGSEAAASNAALLLKAFRKAGKPVFHVQHISLAPTATFFLPGTTGALIHESLAPLTGETVVEKHFPNSFRDTPLLGLLQAQNITDIAIAGMMTHMCVDTTTRAAFDLGFTCHLAHDACATRDLAHDGKTVCAADVQTAYMAALGQVFAQVRSTQELCAAISQSR</sequence>
<gene>
    <name evidence="3" type="primary">yddQ</name>
    <name evidence="3" type="ORF">KM92DES2_10499</name>
</gene>
<evidence type="ECO:0000259" key="2">
    <source>
        <dbReference type="Pfam" id="PF00857"/>
    </source>
</evidence>
<dbReference type="PANTHER" id="PTHR43540">
    <property type="entry name" value="PEROXYUREIDOACRYLATE/UREIDOACRYLATE AMIDOHYDROLASE-RELATED"/>
    <property type="match status" value="1"/>
</dbReference>
<dbReference type="InterPro" id="IPR050272">
    <property type="entry name" value="Isochorismatase-like_hydrls"/>
</dbReference>
<feature type="domain" description="Isochorismatase-like" evidence="2">
    <location>
        <begin position="3"/>
        <end position="175"/>
    </location>
</feature>
<evidence type="ECO:0000313" key="3">
    <source>
        <dbReference type="EMBL" id="SBV94204.1"/>
    </source>
</evidence>
<proteinExistence type="predicted"/>
<dbReference type="InterPro" id="IPR000868">
    <property type="entry name" value="Isochorismatase-like_dom"/>
</dbReference>
<dbReference type="CDD" id="cd01014">
    <property type="entry name" value="nicotinamidase_related"/>
    <property type="match status" value="1"/>
</dbReference>
<dbReference type="RefSeq" id="WP_227117684.1">
    <property type="nucleotide sequence ID" value="NZ_CABUEN010000004.1"/>
</dbReference>
<dbReference type="Gene3D" id="3.40.50.850">
    <property type="entry name" value="Isochorismatase-like"/>
    <property type="match status" value="1"/>
</dbReference>
<dbReference type="InterPro" id="IPR036380">
    <property type="entry name" value="Isochorismatase-like_sf"/>
</dbReference>
<dbReference type="PANTHER" id="PTHR43540:SF1">
    <property type="entry name" value="ISOCHORISMATASE HYDROLASE"/>
    <property type="match status" value="1"/>
</dbReference>
<evidence type="ECO:0000256" key="1">
    <source>
        <dbReference type="ARBA" id="ARBA00022801"/>
    </source>
</evidence>
<dbReference type="AlphaFoldDB" id="A0A212J484"/>
<dbReference type="SUPFAM" id="SSF52499">
    <property type="entry name" value="Isochorismatase-like hydrolases"/>
    <property type="match status" value="1"/>
</dbReference>
<protein>
    <submittedName>
        <fullName evidence="3">Uncharacterized isochorismatase family protein YddQ</fullName>
        <ecNumber evidence="3">3.-.-.-</ecNumber>
    </submittedName>
</protein>
<reference evidence="3" key="1">
    <citation type="submission" date="2016-04" db="EMBL/GenBank/DDBJ databases">
        <authorList>
            <person name="Evans L.H."/>
            <person name="Alamgir A."/>
            <person name="Owens N."/>
            <person name="Weber N.D."/>
            <person name="Virtaneva K."/>
            <person name="Barbian K."/>
            <person name="Babar A."/>
            <person name="Rosenke K."/>
        </authorList>
    </citation>
    <scope>NUCLEOTIDE SEQUENCE</scope>
    <source>
        <strain evidence="3">92-2</strain>
    </source>
</reference>
<dbReference type="EC" id="3.-.-.-" evidence="3"/>
<keyword evidence="1 3" id="KW-0378">Hydrolase</keyword>
<organism evidence="3">
    <name type="scientific">uncultured Desulfovibrio sp</name>
    <dbReference type="NCBI Taxonomy" id="167968"/>
    <lineage>
        <taxon>Bacteria</taxon>
        <taxon>Pseudomonadati</taxon>
        <taxon>Thermodesulfobacteriota</taxon>
        <taxon>Desulfovibrionia</taxon>
        <taxon>Desulfovibrionales</taxon>
        <taxon>Desulfovibrionaceae</taxon>
        <taxon>Desulfovibrio</taxon>
        <taxon>environmental samples</taxon>
    </lineage>
</organism>
<dbReference type="GO" id="GO:0016787">
    <property type="term" value="F:hydrolase activity"/>
    <property type="evidence" value="ECO:0007669"/>
    <property type="project" value="UniProtKB-KW"/>
</dbReference>
<accession>A0A212J484</accession>
<dbReference type="Pfam" id="PF00857">
    <property type="entry name" value="Isochorismatase"/>
    <property type="match status" value="1"/>
</dbReference>
<dbReference type="EMBL" id="FLUP01000001">
    <property type="protein sequence ID" value="SBV94204.1"/>
    <property type="molecule type" value="Genomic_DNA"/>
</dbReference>